<keyword evidence="3" id="KW-1185">Reference proteome</keyword>
<proteinExistence type="predicted"/>
<reference evidence="2" key="1">
    <citation type="submission" date="2021-03" db="EMBL/GenBank/DDBJ databases">
        <title>Draft genome sequence of rust myrtle Austropuccinia psidii MF-1, a brazilian biotype.</title>
        <authorList>
            <person name="Quecine M.C."/>
            <person name="Pachon D.M.R."/>
            <person name="Bonatelli M.L."/>
            <person name="Correr F.H."/>
            <person name="Franceschini L.M."/>
            <person name="Leite T.F."/>
            <person name="Margarido G.R.A."/>
            <person name="Almeida C.A."/>
            <person name="Ferrarezi J.A."/>
            <person name="Labate C.A."/>
        </authorList>
    </citation>
    <scope>NUCLEOTIDE SEQUENCE</scope>
    <source>
        <strain evidence="2">MF-1</strain>
    </source>
</reference>
<sequence>MEKGPVASISSNPAPETSKEKPKGPKKKQKGPKTHQGKGKHKANWNRAYTQGYRIPNLEPAALDSIFNMGRTLMEFTAKEKETLNRTFPRK</sequence>
<dbReference type="Proteomes" id="UP000765509">
    <property type="component" value="Unassembled WGS sequence"/>
</dbReference>
<feature type="compositionally biased region" description="Basic residues" evidence="1">
    <location>
        <begin position="24"/>
        <end position="44"/>
    </location>
</feature>
<name>A0A9Q3KEQ9_9BASI</name>
<evidence type="ECO:0000313" key="2">
    <source>
        <dbReference type="EMBL" id="MBW0580183.1"/>
    </source>
</evidence>
<gene>
    <name evidence="2" type="ORF">O181_119898</name>
</gene>
<evidence type="ECO:0000256" key="1">
    <source>
        <dbReference type="SAM" id="MobiDB-lite"/>
    </source>
</evidence>
<dbReference type="AlphaFoldDB" id="A0A9Q3KEQ9"/>
<dbReference type="EMBL" id="AVOT02106908">
    <property type="protein sequence ID" value="MBW0580183.1"/>
    <property type="molecule type" value="Genomic_DNA"/>
</dbReference>
<accession>A0A9Q3KEQ9</accession>
<comment type="caution">
    <text evidence="2">The sequence shown here is derived from an EMBL/GenBank/DDBJ whole genome shotgun (WGS) entry which is preliminary data.</text>
</comment>
<evidence type="ECO:0000313" key="3">
    <source>
        <dbReference type="Proteomes" id="UP000765509"/>
    </source>
</evidence>
<feature type="region of interest" description="Disordered" evidence="1">
    <location>
        <begin position="1"/>
        <end position="46"/>
    </location>
</feature>
<organism evidence="2 3">
    <name type="scientific">Austropuccinia psidii MF-1</name>
    <dbReference type="NCBI Taxonomy" id="1389203"/>
    <lineage>
        <taxon>Eukaryota</taxon>
        <taxon>Fungi</taxon>
        <taxon>Dikarya</taxon>
        <taxon>Basidiomycota</taxon>
        <taxon>Pucciniomycotina</taxon>
        <taxon>Pucciniomycetes</taxon>
        <taxon>Pucciniales</taxon>
        <taxon>Sphaerophragmiaceae</taxon>
        <taxon>Austropuccinia</taxon>
    </lineage>
</organism>
<protein>
    <submittedName>
        <fullName evidence="2">Uncharacterized protein</fullName>
    </submittedName>
</protein>